<dbReference type="SUPFAM" id="SSF140111">
    <property type="entry name" value="Endosomal sorting complex assembly domain"/>
    <property type="match status" value="1"/>
</dbReference>
<dbReference type="Pfam" id="PF03997">
    <property type="entry name" value="VPS28"/>
    <property type="match status" value="1"/>
</dbReference>
<dbReference type="InterPro" id="IPR038358">
    <property type="entry name" value="VPS28_N_sf"/>
</dbReference>
<accession>A0AAX4P4J8</accession>
<dbReference type="GO" id="GO:0044877">
    <property type="term" value="F:protein-containing complex binding"/>
    <property type="evidence" value="ECO:0007669"/>
    <property type="project" value="TreeGrafter"/>
</dbReference>
<evidence type="ECO:0000259" key="7">
    <source>
        <dbReference type="PROSITE" id="PS51310"/>
    </source>
</evidence>
<dbReference type="InterPro" id="IPR017899">
    <property type="entry name" value="VPS28_C"/>
</dbReference>
<evidence type="ECO:0000313" key="10">
    <source>
        <dbReference type="Proteomes" id="UP001472866"/>
    </source>
</evidence>
<feature type="domain" description="VPS28 N-terminal" evidence="8">
    <location>
        <begin position="1"/>
        <end position="102"/>
    </location>
</feature>
<comment type="subcellular location">
    <subcellularLocation>
        <location evidence="1">Endosome</location>
    </subcellularLocation>
</comment>
<dbReference type="InterPro" id="IPR037206">
    <property type="entry name" value="VPS28_C_sf"/>
</dbReference>
<dbReference type="AlphaFoldDB" id="A0AAX4P4J8"/>
<keyword evidence="3 5" id="KW-0967">Endosome</keyword>
<evidence type="ECO:0000256" key="1">
    <source>
        <dbReference type="ARBA" id="ARBA00004177"/>
    </source>
</evidence>
<evidence type="ECO:0000256" key="6">
    <source>
        <dbReference type="PROSITE-ProRule" id="PRU00642"/>
    </source>
</evidence>
<dbReference type="PROSITE" id="PS51310">
    <property type="entry name" value="VPS28_C"/>
    <property type="match status" value="1"/>
</dbReference>
<comment type="similarity">
    <text evidence="5 6">Belongs to the VPS28 family.</text>
</comment>
<proteinExistence type="inferred from homology"/>
<dbReference type="EMBL" id="CP151503">
    <property type="protein sequence ID" value="WZN60575.1"/>
    <property type="molecule type" value="Genomic_DNA"/>
</dbReference>
<reference evidence="9 10" key="1">
    <citation type="submission" date="2024-03" db="EMBL/GenBank/DDBJ databases">
        <title>Complete genome sequence of the green alga Chloropicon roscoffensis RCC1871.</title>
        <authorList>
            <person name="Lemieux C."/>
            <person name="Pombert J.-F."/>
            <person name="Otis C."/>
            <person name="Turmel M."/>
        </authorList>
    </citation>
    <scope>NUCLEOTIDE SEQUENCE [LARGE SCALE GENOMIC DNA]</scope>
    <source>
        <strain evidence="9 10">RCC1871</strain>
    </source>
</reference>
<gene>
    <name evidence="9" type="ORF">HKI87_03g21090</name>
</gene>
<dbReference type="FunFam" id="1.20.120.1130:FF:000001">
    <property type="entry name" value="Vacuolar protein sorting-associated protein 28 homolog"/>
    <property type="match status" value="1"/>
</dbReference>
<sequence>MAPQVVKLYTNKRERELVDYSADLFAILKTTEKLERAYVRDAISAKDYESSCTKLLAQFRTLCTTLKGQVPDVAKFARDHNMECPAALNRLISSGMPATIEHGKAGSGTTAGSGSSEVNVASTVQYYIGAMDALKLDMTATDEVYPLLSDIMQSLHKVSKLPPEFSGKVKLKQWLSLLHSMPASQRLSQEEVRQLLFDLESSYNDFISQLGM</sequence>
<dbReference type="SUPFAM" id="SSF140427">
    <property type="entry name" value="VPS28 C-terminal domain-like"/>
    <property type="match status" value="1"/>
</dbReference>
<evidence type="ECO:0000256" key="2">
    <source>
        <dbReference type="ARBA" id="ARBA00022448"/>
    </source>
</evidence>
<dbReference type="Proteomes" id="UP001472866">
    <property type="component" value="Chromosome 03"/>
</dbReference>
<dbReference type="InterPro" id="IPR017898">
    <property type="entry name" value="VPS28_N"/>
</dbReference>
<evidence type="ECO:0000256" key="3">
    <source>
        <dbReference type="ARBA" id="ARBA00022753"/>
    </source>
</evidence>
<dbReference type="InterPro" id="IPR037202">
    <property type="entry name" value="ESCRT_assembly_dom"/>
</dbReference>
<dbReference type="Gene3D" id="1.20.120.1130">
    <property type="match status" value="1"/>
</dbReference>
<evidence type="ECO:0000256" key="4">
    <source>
        <dbReference type="ARBA" id="ARBA00022927"/>
    </source>
</evidence>
<keyword evidence="4 5" id="KW-0653">Protein transport</keyword>
<dbReference type="PIRSF" id="PIRSF017535">
    <property type="entry name" value="VPS28"/>
    <property type="match status" value="1"/>
</dbReference>
<organism evidence="9 10">
    <name type="scientific">Chloropicon roscoffensis</name>
    <dbReference type="NCBI Taxonomy" id="1461544"/>
    <lineage>
        <taxon>Eukaryota</taxon>
        <taxon>Viridiplantae</taxon>
        <taxon>Chlorophyta</taxon>
        <taxon>Chloropicophyceae</taxon>
        <taxon>Chloropicales</taxon>
        <taxon>Chloropicaceae</taxon>
        <taxon>Chloropicon</taxon>
    </lineage>
</organism>
<evidence type="ECO:0000259" key="8">
    <source>
        <dbReference type="PROSITE" id="PS51313"/>
    </source>
</evidence>
<comment type="function">
    <text evidence="5">Component of the ESCRT-I complex (endosomal sorting complex required for transport I), a regulator of vesicular trafficking process.</text>
</comment>
<dbReference type="GO" id="GO:0043328">
    <property type="term" value="P:protein transport to vacuole involved in ubiquitin-dependent protein catabolic process via the multivesicular body sorting pathway"/>
    <property type="evidence" value="ECO:0007669"/>
    <property type="project" value="TreeGrafter"/>
</dbReference>
<keyword evidence="2 5" id="KW-0813">Transport</keyword>
<dbReference type="InterPro" id="IPR007143">
    <property type="entry name" value="Vps28"/>
</dbReference>
<name>A0AAX4P4J8_9CHLO</name>
<dbReference type="GO" id="GO:0000813">
    <property type="term" value="C:ESCRT I complex"/>
    <property type="evidence" value="ECO:0007669"/>
    <property type="project" value="UniProtKB-UniRule"/>
</dbReference>
<feature type="domain" description="VPS28 C-terminal" evidence="7">
    <location>
        <begin position="115"/>
        <end position="211"/>
    </location>
</feature>
<dbReference type="PROSITE" id="PS51313">
    <property type="entry name" value="VPS28_N"/>
    <property type="match status" value="1"/>
</dbReference>
<dbReference type="PANTHER" id="PTHR12937:SF0">
    <property type="entry name" value="VACUOLAR PROTEIN SORTING-ASSOCIATED PROTEIN 28 HOMOLOG"/>
    <property type="match status" value="1"/>
</dbReference>
<protein>
    <recommendedName>
        <fullName evidence="5">Vacuolar protein sorting-associated protein 28 homolog</fullName>
    </recommendedName>
</protein>
<evidence type="ECO:0000313" key="9">
    <source>
        <dbReference type="EMBL" id="WZN60575.1"/>
    </source>
</evidence>
<dbReference type="PANTHER" id="PTHR12937">
    <property type="entry name" value="VACUOLAR PROTEIN SORTING 28, ISOFORM 2 VPS28"/>
    <property type="match status" value="1"/>
</dbReference>
<keyword evidence="10" id="KW-1185">Reference proteome</keyword>
<dbReference type="Gene3D" id="1.20.1440.200">
    <property type="match status" value="1"/>
</dbReference>
<evidence type="ECO:0000256" key="5">
    <source>
        <dbReference type="PIRNR" id="PIRNR017535"/>
    </source>
</evidence>